<dbReference type="InterPro" id="IPR012337">
    <property type="entry name" value="RNaseH-like_sf"/>
</dbReference>
<keyword evidence="4" id="KW-1185">Reference proteome</keyword>
<dbReference type="Gene3D" id="3.30.420.10">
    <property type="entry name" value="Ribonuclease H-like superfamily/Ribonuclease H"/>
    <property type="match status" value="1"/>
</dbReference>
<name>A0ABQ2FP53_9DEIO</name>
<dbReference type="InterPro" id="IPR036397">
    <property type="entry name" value="RNaseH_sf"/>
</dbReference>
<comment type="caution">
    <text evidence="3">The sequence shown here is derived from an EMBL/GenBank/DDBJ whole genome shotgun (WGS) entry which is preliminary data.</text>
</comment>
<accession>A0ABQ2FP53</accession>
<dbReference type="EMBL" id="BMPE01000015">
    <property type="protein sequence ID" value="GGL13152.1"/>
    <property type="molecule type" value="Genomic_DNA"/>
</dbReference>
<dbReference type="Proteomes" id="UP000604341">
    <property type="component" value="Unassembled WGS sequence"/>
</dbReference>
<feature type="region of interest" description="Disordered" evidence="1">
    <location>
        <begin position="19"/>
        <end position="59"/>
    </location>
</feature>
<dbReference type="InterPro" id="IPR009057">
    <property type="entry name" value="Homeodomain-like_sf"/>
</dbReference>
<feature type="compositionally biased region" description="Basic and acidic residues" evidence="1">
    <location>
        <begin position="518"/>
        <end position="529"/>
    </location>
</feature>
<dbReference type="PROSITE" id="PS50994">
    <property type="entry name" value="INTEGRASE"/>
    <property type="match status" value="1"/>
</dbReference>
<dbReference type="InterPro" id="IPR015378">
    <property type="entry name" value="Transposase-like_Mu_C"/>
</dbReference>
<dbReference type="PANTHER" id="PTHR35004:SF6">
    <property type="entry name" value="TRANSPOSASE"/>
    <property type="match status" value="1"/>
</dbReference>
<dbReference type="SUPFAM" id="SSF46689">
    <property type="entry name" value="Homeodomain-like"/>
    <property type="match status" value="1"/>
</dbReference>
<organism evidence="3 4">
    <name type="scientific">Deinococcus radiotolerans</name>
    <dbReference type="NCBI Taxonomy" id="1309407"/>
    <lineage>
        <taxon>Bacteria</taxon>
        <taxon>Thermotogati</taxon>
        <taxon>Deinococcota</taxon>
        <taxon>Deinococci</taxon>
        <taxon>Deinococcales</taxon>
        <taxon>Deinococcaceae</taxon>
        <taxon>Deinococcus</taxon>
    </lineage>
</organism>
<gene>
    <name evidence="3" type="ORF">GCM10010844_34940</name>
</gene>
<protein>
    <submittedName>
        <fullName evidence="3">Transposase</fullName>
    </submittedName>
</protein>
<dbReference type="PANTHER" id="PTHR35004">
    <property type="entry name" value="TRANSPOSASE RV3428C-RELATED"/>
    <property type="match status" value="1"/>
</dbReference>
<feature type="region of interest" description="Disordered" evidence="1">
    <location>
        <begin position="518"/>
        <end position="550"/>
    </location>
</feature>
<dbReference type="Pfam" id="PF13565">
    <property type="entry name" value="HTH_32"/>
    <property type="match status" value="1"/>
</dbReference>
<dbReference type="RefSeq" id="WP_189070260.1">
    <property type="nucleotide sequence ID" value="NZ_BMPE01000015.1"/>
</dbReference>
<evidence type="ECO:0000256" key="1">
    <source>
        <dbReference type="SAM" id="MobiDB-lite"/>
    </source>
</evidence>
<sequence>MSDDHAEWTLDPLTYVTAHGDAIATSETPDTDADPSPGGEEAESTPVAAPVDTTAKQKRRRLQQRYVGLYTDLVERGTPNAAEVAADQLGISTRTGYRWLQRWQSGAPMGVQRRSDAGRTHLPPEVEAQITRFQSGPGRARQSLATQVGDINTTLERHQLPHVSRSTVYRRLRALPAIERATTRQARERLKPTGTGHMGVLPYDLVEIDHWMIDLVLLNERDRQPEGVAYLTLLLDTRTRMVLGYHLSFDAPNQYAVGQACRMAFLPKDDVLARLNIQGTWPCCGIPEVLRGDNAKEFGSQMLSDLALKYRFLLKPARPYRPRDKAKIEAFFGSLSRYVRQLPGHTSIPRSGGWTDDTRPIYTLREFEALLVDHIVNRYHRTLHSGLDVTPLKLYEQLVPPAEDRKPIPHAEELRLDVLPQVPDGRMVHPHGVTLYNIEYWSDRLIPLIGNKRVYALKYDPYDISKVWLLVDGVYLPLTYRDPGFAPISLREYRTAQRRARKAGHDASDARAVMACRERELQRQRDSAESTRASAARPVTTPAPEELEETEEIAHLIAQVTRLKESE</sequence>
<dbReference type="SUPFAM" id="SSF53098">
    <property type="entry name" value="Ribonuclease H-like"/>
    <property type="match status" value="1"/>
</dbReference>
<dbReference type="InterPro" id="IPR001584">
    <property type="entry name" value="Integrase_cat-core"/>
</dbReference>
<evidence type="ECO:0000313" key="3">
    <source>
        <dbReference type="EMBL" id="GGL13152.1"/>
    </source>
</evidence>
<evidence type="ECO:0000259" key="2">
    <source>
        <dbReference type="PROSITE" id="PS50994"/>
    </source>
</evidence>
<feature type="domain" description="Integrase catalytic" evidence="2">
    <location>
        <begin position="198"/>
        <end position="399"/>
    </location>
</feature>
<reference evidence="4" key="1">
    <citation type="journal article" date="2019" name="Int. J. Syst. Evol. Microbiol.">
        <title>The Global Catalogue of Microorganisms (GCM) 10K type strain sequencing project: providing services to taxonomists for standard genome sequencing and annotation.</title>
        <authorList>
            <consortium name="The Broad Institute Genomics Platform"/>
            <consortium name="The Broad Institute Genome Sequencing Center for Infectious Disease"/>
            <person name="Wu L."/>
            <person name="Ma J."/>
        </authorList>
    </citation>
    <scope>NUCLEOTIDE SEQUENCE [LARGE SCALE GENOMIC DNA]</scope>
    <source>
        <strain evidence="4">JCM 19173</strain>
    </source>
</reference>
<dbReference type="Pfam" id="PF09299">
    <property type="entry name" value="Mu-transpos_C"/>
    <property type="match status" value="1"/>
</dbReference>
<proteinExistence type="predicted"/>
<evidence type="ECO:0000313" key="4">
    <source>
        <dbReference type="Proteomes" id="UP000604341"/>
    </source>
</evidence>